<name>A0AAP0XAX5_9PSED</name>
<evidence type="ECO:0008006" key="3">
    <source>
        <dbReference type="Google" id="ProtNLM"/>
    </source>
</evidence>
<organism evidence="1 2">
    <name type="scientific">Pseudomonas donghuensis</name>
    <dbReference type="NCBI Taxonomy" id="1163398"/>
    <lineage>
        <taxon>Bacteria</taxon>
        <taxon>Pseudomonadati</taxon>
        <taxon>Pseudomonadota</taxon>
        <taxon>Gammaproteobacteria</taxon>
        <taxon>Pseudomonadales</taxon>
        <taxon>Pseudomonadaceae</taxon>
        <taxon>Pseudomonas</taxon>
    </lineage>
</organism>
<sequence>MKPGKAHLHVGISGWRYVPDKARFDEFLAQLPRAAAQALKLAHLPASPRQHL</sequence>
<accession>A0AAP0XAX5</accession>
<reference evidence="1 2" key="1">
    <citation type="journal article" date="2014" name="Genome Announc.">
        <title>Genome Sequence of Pseudomonas sp. Strain P482, a Tomato Rhizosphere Isolate with Broad-Spectrum Antimicrobial Activity.</title>
        <authorList>
            <person name="Krzyzanowska D.M."/>
            <person name="Ossowicki A."/>
            <person name="Jafra S."/>
        </authorList>
    </citation>
    <scope>NUCLEOTIDE SEQUENCE [LARGE SCALE GENOMIC DNA]</scope>
    <source>
        <strain evidence="1 2">P482</strain>
    </source>
</reference>
<dbReference type="KEGG" id="pdw:BV82_5139"/>
<dbReference type="EMBL" id="CP071706">
    <property type="protein sequence ID" value="KDN97030.1"/>
    <property type="molecule type" value="Genomic_DNA"/>
</dbReference>
<proteinExistence type="predicted"/>
<dbReference type="GeneID" id="98283550"/>
<dbReference type="Proteomes" id="UP000027121">
    <property type="component" value="Chromosome"/>
</dbReference>
<dbReference type="RefSeq" id="WP_158491196.1">
    <property type="nucleotide sequence ID" value="NZ_CP071706.1"/>
</dbReference>
<reference evidence="1 2" key="2">
    <citation type="journal article" date="2016" name="Front. Microbiol.">
        <title>When Genome-Based Approach Meets the 'Old but Good': Revealing Genes Involved in the Antibacterial Activity of Pseudomonas sp. P482 against Soft Rot Pathogens.</title>
        <authorList>
            <person name="Krzyzanowska D.M."/>
            <person name="Ossowicki A."/>
            <person name="Rajewska M."/>
            <person name="Maciag T."/>
            <person name="Jablonska M."/>
            <person name="Obuchowski M."/>
            <person name="Heeb S."/>
            <person name="Jafra S."/>
        </authorList>
    </citation>
    <scope>NUCLEOTIDE SEQUENCE [LARGE SCALE GENOMIC DNA]</scope>
    <source>
        <strain evidence="1 2">P482</strain>
    </source>
</reference>
<evidence type="ECO:0000313" key="2">
    <source>
        <dbReference type="Proteomes" id="UP000027121"/>
    </source>
</evidence>
<gene>
    <name evidence="1" type="ORF">BV82_5139</name>
</gene>
<protein>
    <recommendedName>
        <fullName evidence="3">DUF72 domain-containing protein</fullName>
    </recommendedName>
</protein>
<evidence type="ECO:0000313" key="1">
    <source>
        <dbReference type="EMBL" id="KDN97030.1"/>
    </source>
</evidence>
<keyword evidence="2" id="KW-1185">Reference proteome</keyword>
<dbReference type="AlphaFoldDB" id="A0AAP0XAX5"/>